<gene>
    <name evidence="1" type="ORF">LPJ66_002691</name>
</gene>
<evidence type="ECO:0000313" key="2">
    <source>
        <dbReference type="Proteomes" id="UP001150581"/>
    </source>
</evidence>
<keyword evidence="2" id="KW-1185">Reference proteome</keyword>
<name>A0ACC1IPS6_9FUNG</name>
<accession>A0ACC1IPS6</accession>
<comment type="caution">
    <text evidence="1">The sequence shown here is derived from an EMBL/GenBank/DDBJ whole genome shotgun (WGS) entry which is preliminary data.</text>
</comment>
<reference evidence="1" key="1">
    <citation type="submission" date="2022-07" db="EMBL/GenBank/DDBJ databases">
        <title>Phylogenomic reconstructions and comparative analyses of Kickxellomycotina fungi.</title>
        <authorList>
            <person name="Reynolds N.K."/>
            <person name="Stajich J.E."/>
            <person name="Barry K."/>
            <person name="Grigoriev I.V."/>
            <person name="Crous P."/>
            <person name="Smith M.E."/>
        </authorList>
    </citation>
    <scope>NUCLEOTIDE SEQUENCE</scope>
    <source>
        <strain evidence="1">Benny 63K</strain>
    </source>
</reference>
<evidence type="ECO:0000313" key="1">
    <source>
        <dbReference type="EMBL" id="KAJ1898517.1"/>
    </source>
</evidence>
<dbReference type="Proteomes" id="UP001150581">
    <property type="component" value="Unassembled WGS sequence"/>
</dbReference>
<proteinExistence type="predicted"/>
<protein>
    <submittedName>
        <fullName evidence="1">Uncharacterized protein</fullName>
    </submittedName>
</protein>
<dbReference type="EMBL" id="JANBPG010000232">
    <property type="protein sequence ID" value="KAJ1898517.1"/>
    <property type="molecule type" value="Genomic_DNA"/>
</dbReference>
<organism evidence="1 2">
    <name type="scientific">Kickxella alabastrina</name>
    <dbReference type="NCBI Taxonomy" id="61397"/>
    <lineage>
        <taxon>Eukaryota</taxon>
        <taxon>Fungi</taxon>
        <taxon>Fungi incertae sedis</taxon>
        <taxon>Zoopagomycota</taxon>
        <taxon>Kickxellomycotina</taxon>
        <taxon>Kickxellomycetes</taxon>
        <taxon>Kickxellales</taxon>
        <taxon>Kickxellaceae</taxon>
        <taxon>Kickxella</taxon>
    </lineage>
</organism>
<sequence>MSATSGPSTTAMAMTTTSAMATTAMATTAVTATAMATTAVTATAMATTSGPSTTTAMATTAVTATTSGPPASLSECICIGLSDICSDHNGRQETNKQNQFLHVYKVMNIV</sequence>